<protein>
    <recommendedName>
        <fullName evidence="11">XPG-I domain-containing protein</fullName>
    </recommendedName>
</protein>
<dbReference type="InParanoid" id="E3LWS2"/>
<dbReference type="Pfam" id="PF00867">
    <property type="entry name" value="XPG_I"/>
    <property type="match status" value="1"/>
</dbReference>
<dbReference type="STRING" id="31234.E3LWS2"/>
<dbReference type="SUPFAM" id="SSF88723">
    <property type="entry name" value="PIN domain-like"/>
    <property type="match status" value="1"/>
</dbReference>
<dbReference type="InterPro" id="IPR006085">
    <property type="entry name" value="XPG_DNA_repair_N"/>
</dbReference>
<dbReference type="InterPro" id="IPR006086">
    <property type="entry name" value="XPG-I_dom"/>
</dbReference>
<dbReference type="EMBL" id="DS268417">
    <property type="protein sequence ID" value="EFO83574.1"/>
    <property type="molecule type" value="Genomic_DNA"/>
</dbReference>
<evidence type="ECO:0000256" key="6">
    <source>
        <dbReference type="SAM" id="MobiDB-lite"/>
    </source>
</evidence>
<dbReference type="GO" id="GO:0000077">
    <property type="term" value="P:DNA damage checkpoint signaling"/>
    <property type="evidence" value="ECO:0007669"/>
    <property type="project" value="EnsemblMetazoa"/>
</dbReference>
<feature type="domain" description="XPG-I" evidence="7">
    <location>
        <begin position="121"/>
        <end position="194"/>
    </location>
</feature>
<evidence type="ECO:0008006" key="11">
    <source>
        <dbReference type="Google" id="ProtNLM"/>
    </source>
</evidence>
<dbReference type="Gene3D" id="3.40.50.1010">
    <property type="entry name" value="5'-nuclease"/>
    <property type="match status" value="1"/>
</dbReference>
<feature type="domain" description="XPG N-terminal" evidence="8">
    <location>
        <begin position="1"/>
        <end position="100"/>
    </location>
</feature>
<keyword evidence="10" id="KW-1185">Reference proteome</keyword>
<comment type="cofactor">
    <cofactor evidence="1">
        <name>Mg(2+)</name>
        <dbReference type="ChEBI" id="CHEBI:18420"/>
    </cofactor>
</comment>
<dbReference type="eggNOG" id="KOG2520">
    <property type="taxonomic scope" value="Eukaryota"/>
</dbReference>
<dbReference type="Pfam" id="PF00752">
    <property type="entry name" value="XPG_N"/>
    <property type="match status" value="1"/>
</dbReference>
<dbReference type="PRINTS" id="PR00853">
    <property type="entry name" value="XPGRADSUPER"/>
</dbReference>
<gene>
    <name evidence="9" type="ORF">CRE_03137</name>
</gene>
<organism evidence="10">
    <name type="scientific">Caenorhabditis remanei</name>
    <name type="common">Caenorhabditis vulgaris</name>
    <dbReference type="NCBI Taxonomy" id="31234"/>
    <lineage>
        <taxon>Eukaryota</taxon>
        <taxon>Metazoa</taxon>
        <taxon>Ecdysozoa</taxon>
        <taxon>Nematoda</taxon>
        <taxon>Chromadorea</taxon>
        <taxon>Rhabditida</taxon>
        <taxon>Rhabditina</taxon>
        <taxon>Rhabditomorpha</taxon>
        <taxon>Rhabditoidea</taxon>
        <taxon>Rhabditidae</taxon>
        <taxon>Peloderinae</taxon>
        <taxon>Caenorhabditis</taxon>
    </lineage>
</organism>
<dbReference type="SMART" id="SM00485">
    <property type="entry name" value="XPGN"/>
    <property type="match status" value="1"/>
</dbReference>
<dbReference type="InterPro" id="IPR006084">
    <property type="entry name" value="XPG/Rad2"/>
</dbReference>
<dbReference type="InterPro" id="IPR036279">
    <property type="entry name" value="5-3_exonuclease_C_sf"/>
</dbReference>
<evidence type="ECO:0000256" key="1">
    <source>
        <dbReference type="ARBA" id="ARBA00001946"/>
    </source>
</evidence>
<evidence type="ECO:0000256" key="4">
    <source>
        <dbReference type="ARBA" id="ARBA00022801"/>
    </source>
</evidence>
<dbReference type="GO" id="GO:0046872">
    <property type="term" value="F:metal ion binding"/>
    <property type="evidence" value="ECO:0007669"/>
    <property type="project" value="UniProtKB-KW"/>
</dbReference>
<dbReference type="HOGENOM" id="CLU_647652_0_0_1"/>
<evidence type="ECO:0000259" key="8">
    <source>
        <dbReference type="SMART" id="SM00485"/>
    </source>
</evidence>
<dbReference type="PANTHER" id="PTHR11081:SF59">
    <property type="entry name" value="FI23547P1"/>
    <property type="match status" value="1"/>
</dbReference>
<accession>E3LWS2</accession>
<dbReference type="SMART" id="SM00484">
    <property type="entry name" value="XPGI"/>
    <property type="match status" value="1"/>
</dbReference>
<dbReference type="SUPFAM" id="SSF47807">
    <property type="entry name" value="5' to 3' exonuclease, C-terminal subdomain"/>
    <property type="match status" value="1"/>
</dbReference>
<dbReference type="GO" id="GO:0008630">
    <property type="term" value="P:intrinsic apoptotic signaling pathway in response to DNA damage"/>
    <property type="evidence" value="ECO:0007669"/>
    <property type="project" value="EnsemblMetazoa"/>
</dbReference>
<dbReference type="PANTHER" id="PTHR11081">
    <property type="entry name" value="FLAP ENDONUCLEASE FAMILY MEMBER"/>
    <property type="match status" value="1"/>
</dbReference>
<dbReference type="GO" id="GO:0000724">
    <property type="term" value="P:double-strand break repair via homologous recombination"/>
    <property type="evidence" value="ECO:0007669"/>
    <property type="project" value="EnsemblMetazoa"/>
</dbReference>
<dbReference type="Proteomes" id="UP000008281">
    <property type="component" value="Unassembled WGS sequence"/>
</dbReference>
<dbReference type="Gene3D" id="1.10.150.20">
    <property type="entry name" value="5' to 3' exonuclease, C-terminal subdomain"/>
    <property type="match status" value="1"/>
</dbReference>
<dbReference type="InterPro" id="IPR029060">
    <property type="entry name" value="PIN-like_dom_sf"/>
</dbReference>
<keyword evidence="5" id="KW-0460">Magnesium</keyword>
<dbReference type="InterPro" id="IPR008918">
    <property type="entry name" value="HhH2"/>
</dbReference>
<dbReference type="OMA" id="CLIAMTI"/>
<evidence type="ECO:0000259" key="7">
    <source>
        <dbReference type="SMART" id="SM00484"/>
    </source>
</evidence>
<evidence type="ECO:0000256" key="5">
    <source>
        <dbReference type="ARBA" id="ARBA00022842"/>
    </source>
</evidence>
<dbReference type="AlphaFoldDB" id="E3LWS2"/>
<dbReference type="FunCoup" id="E3LWS2">
    <property type="interactions" value="339"/>
</dbReference>
<keyword evidence="3" id="KW-0479">Metal-binding</keyword>
<dbReference type="GO" id="GO:0017108">
    <property type="term" value="F:5'-flap endonuclease activity"/>
    <property type="evidence" value="ECO:0007669"/>
    <property type="project" value="TreeGrafter"/>
</dbReference>
<dbReference type="GO" id="GO:0061064">
    <property type="term" value="P:negative regulation of nematode larval development"/>
    <property type="evidence" value="ECO:0007669"/>
    <property type="project" value="EnsemblMetazoa"/>
</dbReference>
<dbReference type="FunFam" id="3.40.50.1010:FF:000181">
    <property type="match status" value="1"/>
</dbReference>
<dbReference type="OrthoDB" id="2959108at2759"/>
<sequence>MTINGIWEWANHVSQKVALETLRDKVLAIDGHIWLYESLKGCETHHQQTPNSYLITFFTRIQRLRELKIIPIVVFDSISSSSAAHEAADQDEFVPRKRRSFGDSPFTNLADHVIKTNSLLSHFGVKVIIAPGDGEAQCARLEELGVVSGCITTDFDYFLFGGKNLYRFDFSATTMLSGARLHDVTHLSLGRMNIEKKVARPHLIATAILLGCDYYQRGVQNIGIITVFDILAEFGDNGCKETDPQVILDRFSSYVRREIPARSEDSSRKLRLRGKKFNFPDGFPNCTAVGNAIKMYMQPAVSNQIPRITSQITNFQKVEEILVKECGWSPQRLQREVTTSMTRSRNVLNIVFFVCQTQSHINEFFPSTRTKTQNFSPIVEPCKSADDYISANNNWMRKRKRMDSDSPNVVPKKPVTANRKRTIRIRAPPPTKPYHDNNVITLDEDSD</sequence>
<dbReference type="GO" id="GO:0003677">
    <property type="term" value="F:DNA binding"/>
    <property type="evidence" value="ECO:0007669"/>
    <property type="project" value="InterPro"/>
</dbReference>
<evidence type="ECO:0000313" key="9">
    <source>
        <dbReference type="EMBL" id="EFO83574.1"/>
    </source>
</evidence>
<dbReference type="CDD" id="cd09868">
    <property type="entry name" value="PIN_XPG_RAD2"/>
    <property type="match status" value="1"/>
</dbReference>
<name>E3LWS2_CAERE</name>
<keyword evidence="2" id="KW-0540">Nuclease</keyword>
<reference evidence="9" key="1">
    <citation type="submission" date="2007-07" db="EMBL/GenBank/DDBJ databases">
        <title>PCAP assembly of the Caenorhabditis remanei genome.</title>
        <authorList>
            <consortium name="The Caenorhabditis remanei Sequencing Consortium"/>
            <person name="Wilson R.K."/>
        </authorList>
    </citation>
    <scope>NUCLEOTIDE SEQUENCE [LARGE SCALE GENOMIC DNA]</scope>
    <source>
        <strain evidence="9">PB4641</strain>
    </source>
</reference>
<dbReference type="GO" id="GO:0008821">
    <property type="term" value="F:crossover junction DNA endonuclease activity"/>
    <property type="evidence" value="ECO:0007669"/>
    <property type="project" value="EnsemblMetazoa"/>
</dbReference>
<keyword evidence="4" id="KW-0378">Hydrolase</keyword>
<evidence type="ECO:0000256" key="2">
    <source>
        <dbReference type="ARBA" id="ARBA00022722"/>
    </source>
</evidence>
<feature type="region of interest" description="Disordered" evidence="6">
    <location>
        <begin position="426"/>
        <end position="447"/>
    </location>
</feature>
<evidence type="ECO:0000313" key="10">
    <source>
        <dbReference type="Proteomes" id="UP000008281"/>
    </source>
</evidence>
<evidence type="ECO:0000256" key="3">
    <source>
        <dbReference type="ARBA" id="ARBA00022723"/>
    </source>
</evidence>
<dbReference type="SMART" id="SM00279">
    <property type="entry name" value="HhH2"/>
    <property type="match status" value="1"/>
</dbReference>
<proteinExistence type="predicted"/>